<feature type="domain" description="GDPGP1-like N-terminal" evidence="14">
    <location>
        <begin position="18"/>
        <end position="179"/>
    </location>
</feature>
<comment type="catalytic activity">
    <reaction evidence="1">
        <text>GDP-alpha-D-glucose + phosphate = alpha-D-glucose 1-phosphate + GDP + H(+)</text>
        <dbReference type="Rhea" id="RHEA:30387"/>
        <dbReference type="ChEBI" id="CHEBI:15378"/>
        <dbReference type="ChEBI" id="CHEBI:43474"/>
        <dbReference type="ChEBI" id="CHEBI:58189"/>
        <dbReference type="ChEBI" id="CHEBI:58601"/>
        <dbReference type="ChEBI" id="CHEBI:62230"/>
        <dbReference type="EC" id="2.7.7.78"/>
    </reaction>
</comment>
<proteinExistence type="inferred from homology"/>
<dbReference type="GO" id="GO:0080048">
    <property type="term" value="F:GDP-D-glucose phosphorylase activity"/>
    <property type="evidence" value="ECO:0007669"/>
    <property type="project" value="UniProtKB-EC"/>
</dbReference>
<dbReference type="InterPro" id="IPR036265">
    <property type="entry name" value="HIT-like_sf"/>
</dbReference>
<evidence type="ECO:0000256" key="12">
    <source>
        <dbReference type="ARBA" id="ARBA00022801"/>
    </source>
</evidence>
<dbReference type="PANTHER" id="PTHR20884:SF8">
    <property type="entry name" value="GDP-D-GLUCOSE PHOSPHORYLASE 1"/>
    <property type="match status" value="1"/>
</dbReference>
<evidence type="ECO:0000313" key="16">
    <source>
        <dbReference type="Proteomes" id="UP001249851"/>
    </source>
</evidence>
<dbReference type="InterPro" id="IPR026506">
    <property type="entry name" value="GDPGP"/>
</dbReference>
<dbReference type="InterPro" id="IPR058865">
    <property type="entry name" value="GDPGP1_C"/>
</dbReference>
<reference evidence="15" key="1">
    <citation type="journal article" date="2023" name="G3 (Bethesda)">
        <title>Whole genome assembly and annotation of the endangered Caribbean coral Acropora cervicornis.</title>
        <authorList>
            <person name="Selwyn J.D."/>
            <person name="Vollmer S.V."/>
        </authorList>
    </citation>
    <scope>NUCLEOTIDE SEQUENCE</scope>
    <source>
        <strain evidence="15">K2</strain>
    </source>
</reference>
<dbReference type="GO" id="GO:0006006">
    <property type="term" value="P:glucose metabolic process"/>
    <property type="evidence" value="ECO:0007669"/>
    <property type="project" value="TreeGrafter"/>
</dbReference>
<evidence type="ECO:0000259" key="14">
    <source>
        <dbReference type="Pfam" id="PF26217"/>
    </source>
</evidence>
<name>A0AAD9R6Y9_ACRCE</name>
<evidence type="ECO:0000256" key="8">
    <source>
        <dbReference type="ARBA" id="ARBA00022658"/>
    </source>
</evidence>
<accession>A0AAD9R6Y9</accession>
<organism evidence="15 16">
    <name type="scientific">Acropora cervicornis</name>
    <name type="common">Staghorn coral</name>
    <dbReference type="NCBI Taxonomy" id="6130"/>
    <lineage>
        <taxon>Eukaryota</taxon>
        <taxon>Metazoa</taxon>
        <taxon>Cnidaria</taxon>
        <taxon>Anthozoa</taxon>
        <taxon>Hexacorallia</taxon>
        <taxon>Scleractinia</taxon>
        <taxon>Astrocoeniina</taxon>
        <taxon>Acroporidae</taxon>
        <taxon>Acropora</taxon>
    </lineage>
</organism>
<feature type="domain" description="GDPGP1-like C-terminal" evidence="13">
    <location>
        <begin position="199"/>
        <end position="319"/>
    </location>
</feature>
<dbReference type="GO" id="GO:0005085">
    <property type="term" value="F:guanyl-nucleotide exchange factor activity"/>
    <property type="evidence" value="ECO:0007669"/>
    <property type="project" value="UniProtKB-KW"/>
</dbReference>
<keyword evidence="16" id="KW-1185">Reference proteome</keyword>
<evidence type="ECO:0000256" key="11">
    <source>
        <dbReference type="ARBA" id="ARBA00022741"/>
    </source>
</evidence>
<dbReference type="Pfam" id="PF26217">
    <property type="entry name" value="GDPGP1_N"/>
    <property type="match status" value="1"/>
</dbReference>
<comment type="caution">
    <text evidence="15">The sequence shown here is derived from an EMBL/GenBank/DDBJ whole genome shotgun (WGS) entry which is preliminary data.</text>
</comment>
<dbReference type="GO" id="GO:0000166">
    <property type="term" value="F:nucleotide binding"/>
    <property type="evidence" value="ECO:0007669"/>
    <property type="project" value="UniProtKB-KW"/>
</dbReference>
<evidence type="ECO:0000256" key="6">
    <source>
        <dbReference type="ARBA" id="ARBA00018857"/>
    </source>
</evidence>
<gene>
    <name evidence="15" type="ORF">P5673_000112</name>
</gene>
<dbReference type="EMBL" id="JARQWQ010000001">
    <property type="protein sequence ID" value="KAK2573998.1"/>
    <property type="molecule type" value="Genomic_DNA"/>
</dbReference>
<comment type="function">
    <text evidence="2">Specific and highly efficient GDP-D-glucose phosphorylase regulating the levels of GDP-D-glucose in cells.</text>
</comment>
<comment type="subcellular location">
    <subcellularLocation>
        <location evidence="3">Cytoplasm</location>
    </subcellularLocation>
</comment>
<sequence length="323" mass="37319">MQFRHFVRLPKRNRITELTETWNAAANAGYFAYKLDKVEGRLTPGKYSLYIQLNELRFTKRRKPDPFSSVSQPFNSEKFNFTKVPKKEALFELCPNHRVPSSASCSDDHHIMLINLSPMEYGHSLLVPSVNSGLPQILTEEGILLGLETAMLSNHRGFRVGFNSLCAYCSVNHLHFHVWYNKLPSYLETVDVIPVCEDLFEVRDYATTAFVFELGPHTDARALARKVHQMTSHFIRNDVAHTLHIMRGNKCMSKTLQNGFLHAEEDCSVLRVFVWPRNSVTARGTFNTFTEEQFCEYMKRATLPEEEFVRHKEAVRRLLTQNS</sequence>
<dbReference type="AlphaFoldDB" id="A0AAD9R6Y9"/>
<comment type="similarity">
    <text evidence="4">Belongs to the GDPGP1 family.</text>
</comment>
<evidence type="ECO:0000256" key="5">
    <source>
        <dbReference type="ARBA" id="ARBA00012507"/>
    </source>
</evidence>
<protein>
    <recommendedName>
        <fullName evidence="6">GDP-D-glucose phosphorylase 1</fullName>
        <ecNumber evidence="5">2.7.7.78</ecNumber>
    </recommendedName>
</protein>
<keyword evidence="11" id="KW-0547">Nucleotide-binding</keyword>
<dbReference type="InterPro" id="IPR058866">
    <property type="entry name" value="GDPGP1_N"/>
</dbReference>
<keyword evidence="8" id="KW-0344">Guanine-nucleotide releasing factor</keyword>
<dbReference type="GO" id="GO:0005737">
    <property type="term" value="C:cytoplasm"/>
    <property type="evidence" value="ECO:0007669"/>
    <property type="project" value="UniProtKB-SubCell"/>
</dbReference>
<reference evidence="15" key="2">
    <citation type="journal article" date="2023" name="Science">
        <title>Genomic signatures of disease resistance in endangered staghorn corals.</title>
        <authorList>
            <person name="Vollmer S.V."/>
            <person name="Selwyn J.D."/>
            <person name="Despard B.A."/>
            <person name="Roesel C.L."/>
        </authorList>
    </citation>
    <scope>NUCLEOTIDE SEQUENCE</scope>
    <source>
        <strain evidence="15">K2</strain>
    </source>
</reference>
<evidence type="ECO:0000259" key="13">
    <source>
        <dbReference type="Pfam" id="PF26216"/>
    </source>
</evidence>
<dbReference type="Proteomes" id="UP001249851">
    <property type="component" value="Unassembled WGS sequence"/>
</dbReference>
<evidence type="ECO:0000256" key="1">
    <source>
        <dbReference type="ARBA" id="ARBA00000063"/>
    </source>
</evidence>
<evidence type="ECO:0000313" key="15">
    <source>
        <dbReference type="EMBL" id="KAK2573998.1"/>
    </source>
</evidence>
<dbReference type="Gene3D" id="3.30.428.10">
    <property type="entry name" value="HIT-like"/>
    <property type="match status" value="1"/>
</dbReference>
<evidence type="ECO:0000256" key="10">
    <source>
        <dbReference type="ARBA" id="ARBA00022695"/>
    </source>
</evidence>
<keyword evidence="12" id="KW-0378">Hydrolase</keyword>
<keyword evidence="9" id="KW-0808">Transferase</keyword>
<keyword evidence="10" id="KW-0548">Nucleotidyltransferase</keyword>
<evidence type="ECO:0000256" key="2">
    <source>
        <dbReference type="ARBA" id="ARBA00003049"/>
    </source>
</evidence>
<keyword evidence="7" id="KW-0963">Cytoplasm</keyword>
<dbReference type="EC" id="2.7.7.78" evidence="5"/>
<dbReference type="SUPFAM" id="SSF54197">
    <property type="entry name" value="HIT-like"/>
    <property type="match status" value="1"/>
</dbReference>
<evidence type="ECO:0000256" key="7">
    <source>
        <dbReference type="ARBA" id="ARBA00022490"/>
    </source>
</evidence>
<evidence type="ECO:0000256" key="9">
    <source>
        <dbReference type="ARBA" id="ARBA00022679"/>
    </source>
</evidence>
<dbReference type="GO" id="GO:0016787">
    <property type="term" value="F:hydrolase activity"/>
    <property type="evidence" value="ECO:0007669"/>
    <property type="project" value="UniProtKB-KW"/>
</dbReference>
<evidence type="ECO:0000256" key="3">
    <source>
        <dbReference type="ARBA" id="ARBA00004496"/>
    </source>
</evidence>
<dbReference type="PANTHER" id="PTHR20884">
    <property type="entry name" value="GDP-D-GLUCOSE PHOSPHORYLASE 1"/>
    <property type="match status" value="1"/>
</dbReference>
<dbReference type="Pfam" id="PF26216">
    <property type="entry name" value="GDPGP1_C"/>
    <property type="match status" value="1"/>
</dbReference>
<evidence type="ECO:0000256" key="4">
    <source>
        <dbReference type="ARBA" id="ARBA00006451"/>
    </source>
</evidence>